<feature type="transmembrane region" description="Helical" evidence="1">
    <location>
        <begin position="40"/>
        <end position="58"/>
    </location>
</feature>
<evidence type="ECO:0000313" key="3">
    <source>
        <dbReference type="Proteomes" id="UP000320762"/>
    </source>
</evidence>
<keyword evidence="3" id="KW-1185">Reference proteome</keyword>
<keyword evidence="1" id="KW-0812">Transmembrane</keyword>
<reference evidence="2 3" key="1">
    <citation type="journal article" date="2019" name="New Phytol.">
        <title>Comparative genomics reveals unique wood-decay strategies and fruiting body development in the Schizophyllaceae.</title>
        <authorList>
            <person name="Almasi E."/>
            <person name="Sahu N."/>
            <person name="Krizsan K."/>
            <person name="Balint B."/>
            <person name="Kovacs G.M."/>
            <person name="Kiss B."/>
            <person name="Cseklye J."/>
            <person name="Drula E."/>
            <person name="Henrissat B."/>
            <person name="Nagy I."/>
            <person name="Chovatia M."/>
            <person name="Adam C."/>
            <person name="LaButti K."/>
            <person name="Lipzen A."/>
            <person name="Riley R."/>
            <person name="Grigoriev I.V."/>
            <person name="Nagy L.G."/>
        </authorList>
    </citation>
    <scope>NUCLEOTIDE SEQUENCE [LARGE SCALE GENOMIC DNA]</scope>
    <source>
        <strain evidence="2 3">NL-1724</strain>
    </source>
</reference>
<dbReference type="EMBL" id="VDMD01000001">
    <property type="protein sequence ID" value="TRM68809.1"/>
    <property type="molecule type" value="Genomic_DNA"/>
</dbReference>
<organism evidence="2 3">
    <name type="scientific">Schizophyllum amplum</name>
    <dbReference type="NCBI Taxonomy" id="97359"/>
    <lineage>
        <taxon>Eukaryota</taxon>
        <taxon>Fungi</taxon>
        <taxon>Dikarya</taxon>
        <taxon>Basidiomycota</taxon>
        <taxon>Agaricomycotina</taxon>
        <taxon>Agaricomycetes</taxon>
        <taxon>Agaricomycetidae</taxon>
        <taxon>Agaricales</taxon>
        <taxon>Schizophyllaceae</taxon>
        <taxon>Schizophyllum</taxon>
    </lineage>
</organism>
<protein>
    <submittedName>
        <fullName evidence="2">Uncharacterized protein</fullName>
    </submittedName>
</protein>
<keyword evidence="1" id="KW-1133">Transmembrane helix</keyword>
<keyword evidence="1" id="KW-0472">Membrane</keyword>
<sequence>MHGSRTDSDHGLSPSSTTNQCTFTVPYHAPSYMPSSPLCFFFYLCPSLSLGDAARTLLTSLSGTTRTYAHLSLCTYALLFSYAICPLCPYVLALSSN</sequence>
<name>A0A550CVJ1_9AGAR</name>
<evidence type="ECO:0000313" key="2">
    <source>
        <dbReference type="EMBL" id="TRM68809.1"/>
    </source>
</evidence>
<comment type="caution">
    <text evidence="2">The sequence shown here is derived from an EMBL/GenBank/DDBJ whole genome shotgun (WGS) entry which is preliminary data.</text>
</comment>
<evidence type="ECO:0000256" key="1">
    <source>
        <dbReference type="SAM" id="Phobius"/>
    </source>
</evidence>
<feature type="transmembrane region" description="Helical" evidence="1">
    <location>
        <begin position="70"/>
        <end position="92"/>
    </location>
</feature>
<gene>
    <name evidence="2" type="ORF">BD626DRAFT_471913</name>
</gene>
<accession>A0A550CVJ1</accession>
<dbReference type="Proteomes" id="UP000320762">
    <property type="component" value="Unassembled WGS sequence"/>
</dbReference>
<feature type="non-terminal residue" evidence="2">
    <location>
        <position position="97"/>
    </location>
</feature>
<proteinExistence type="predicted"/>
<dbReference type="AlphaFoldDB" id="A0A550CVJ1"/>